<keyword evidence="2" id="KW-1185">Reference proteome</keyword>
<name>F9W6A5_TRYCI</name>
<accession>F9W6A5</accession>
<reference evidence="1 2" key="2">
    <citation type="journal article" date="2012" name="Proc. Natl. Acad. Sci. U.S.A.">
        <title>Antigenic diversity is generated by distinct evolutionary mechanisms in African trypanosome species.</title>
        <authorList>
            <person name="Jackson A.P."/>
            <person name="Berry A."/>
            <person name="Aslett M."/>
            <person name="Allison H.C."/>
            <person name="Burton P."/>
            <person name="Vavrova-Anderson J."/>
            <person name="Brown R."/>
            <person name="Browne H."/>
            <person name="Corton N."/>
            <person name="Hauser H."/>
            <person name="Gamble J."/>
            <person name="Gilderthorp R."/>
            <person name="Marcello L."/>
            <person name="McQuillan J."/>
            <person name="Otto T.D."/>
            <person name="Quail M.A."/>
            <person name="Sanders M.J."/>
            <person name="van Tonder A."/>
            <person name="Ginger M.L."/>
            <person name="Field M.C."/>
            <person name="Barry J.D."/>
            <person name="Hertz-Fowler C."/>
            <person name="Berriman M."/>
        </authorList>
    </citation>
    <scope>NUCLEOTIDE SEQUENCE [LARGE SCALE GENOMIC DNA]</scope>
    <source>
        <strain evidence="1 2">IL3000</strain>
    </source>
</reference>
<sequence>MYACCVCVFVYTRFKRLTLRTLSEAAKKNALMRQAVAYRHGKPHRALVRMGVIETPRQRWGVLARIVNARRNPFVVVHNAVAGGAQKRPASAGAGTGTLSAAIWTRVHRALAAIERLVEHRIVVAHK</sequence>
<dbReference type="EMBL" id="CAEQ01000841">
    <property type="protein sequence ID" value="CCD12710.1"/>
    <property type="molecule type" value="Genomic_DNA"/>
</dbReference>
<dbReference type="AlphaFoldDB" id="F9W6A5"/>
<evidence type="ECO:0000313" key="2">
    <source>
        <dbReference type="Proteomes" id="UP000000702"/>
    </source>
</evidence>
<gene>
    <name evidence="1" type="ORF">TCIL3000_0_35670</name>
</gene>
<protein>
    <submittedName>
        <fullName evidence="1">Uncharacterized protein</fullName>
    </submittedName>
</protein>
<evidence type="ECO:0000313" key="1">
    <source>
        <dbReference type="EMBL" id="CCD12710.1"/>
    </source>
</evidence>
<comment type="caution">
    <text evidence="1">The sequence shown here is derived from an EMBL/GenBank/DDBJ whole genome shotgun (WGS) entry which is preliminary data.</text>
</comment>
<dbReference type="Proteomes" id="UP000000702">
    <property type="component" value="Unassembled WGS sequence"/>
</dbReference>
<reference evidence="2" key="1">
    <citation type="submission" date="2011-07" db="EMBL/GenBank/DDBJ databases">
        <title>Divergent evolution of antigenic variation in African trypanosomes.</title>
        <authorList>
            <person name="Jackson A.P."/>
            <person name="Berry A."/>
            <person name="Allison H.C."/>
            <person name="Burton P."/>
            <person name="Anderson J."/>
            <person name="Aslett M."/>
            <person name="Brown R."/>
            <person name="Corton N."/>
            <person name="Harris D."/>
            <person name="Hauser H."/>
            <person name="Gamble J."/>
            <person name="Gilderthorp R."/>
            <person name="McQuillan J."/>
            <person name="Quail M.A."/>
            <person name="Sanders M."/>
            <person name="Van Tonder A."/>
            <person name="Ginger M.L."/>
            <person name="Donelson J.E."/>
            <person name="Field M.C."/>
            <person name="Barry J.D."/>
            <person name="Berriman M."/>
            <person name="Hertz-Fowler C."/>
        </authorList>
    </citation>
    <scope>NUCLEOTIDE SEQUENCE [LARGE SCALE GENOMIC DNA]</scope>
    <source>
        <strain evidence="2">IL3000</strain>
    </source>
</reference>
<organism evidence="1 2">
    <name type="scientific">Trypanosoma congolense (strain IL3000)</name>
    <dbReference type="NCBI Taxonomy" id="1068625"/>
    <lineage>
        <taxon>Eukaryota</taxon>
        <taxon>Discoba</taxon>
        <taxon>Euglenozoa</taxon>
        <taxon>Kinetoplastea</taxon>
        <taxon>Metakinetoplastina</taxon>
        <taxon>Trypanosomatida</taxon>
        <taxon>Trypanosomatidae</taxon>
        <taxon>Trypanosoma</taxon>
        <taxon>Nannomonas</taxon>
    </lineage>
</organism>
<proteinExistence type="predicted"/>